<organism evidence="3 4">
    <name type="scientific">Parabacteroides acidifaciens</name>
    <dbReference type="NCBI Taxonomy" id="2290935"/>
    <lineage>
        <taxon>Bacteria</taxon>
        <taxon>Pseudomonadati</taxon>
        <taxon>Bacteroidota</taxon>
        <taxon>Bacteroidia</taxon>
        <taxon>Bacteroidales</taxon>
        <taxon>Tannerellaceae</taxon>
        <taxon>Parabacteroides</taxon>
    </lineage>
</organism>
<reference evidence="3 4" key="1">
    <citation type="submission" date="2018-07" db="EMBL/GenBank/DDBJ databases">
        <title>Parabacteroides acidifaciens nov. sp., isolated from human feces.</title>
        <authorList>
            <person name="Wang Y.J."/>
        </authorList>
    </citation>
    <scope>NUCLEOTIDE SEQUENCE [LARGE SCALE GENOMIC DNA]</scope>
    <source>
        <strain evidence="3 4">426-9</strain>
    </source>
</reference>
<comment type="caution">
    <text evidence="3">The sequence shown here is derived from an EMBL/GenBank/DDBJ whole genome shotgun (WGS) entry which is preliminary data.</text>
</comment>
<dbReference type="EMBL" id="QREV01000013">
    <property type="protein sequence ID" value="RDU49748.1"/>
    <property type="molecule type" value="Genomic_DNA"/>
</dbReference>
<dbReference type="InterPro" id="IPR021428">
    <property type="entry name" value="DUF3078"/>
</dbReference>
<reference evidence="2 5" key="2">
    <citation type="submission" date="2020-08" db="EMBL/GenBank/DDBJ databases">
        <title>Genome public.</title>
        <authorList>
            <person name="Liu C."/>
            <person name="Sun Q."/>
        </authorList>
    </citation>
    <scope>NUCLEOTIDE SEQUENCE [LARGE SCALE GENOMIC DNA]</scope>
    <source>
        <strain evidence="2 5">426_9</strain>
    </source>
</reference>
<gene>
    <name evidence="3" type="ORF">DWU89_07840</name>
    <name evidence="2" type="ORF">H8784_07670</name>
</gene>
<evidence type="ECO:0000313" key="5">
    <source>
        <dbReference type="Proteomes" id="UP000629596"/>
    </source>
</evidence>
<name>A0A3D8HFN6_9BACT</name>
<evidence type="ECO:0000313" key="2">
    <source>
        <dbReference type="EMBL" id="MBC8601600.1"/>
    </source>
</evidence>
<evidence type="ECO:0000256" key="1">
    <source>
        <dbReference type="SAM" id="SignalP"/>
    </source>
</evidence>
<dbReference type="Pfam" id="PF11276">
    <property type="entry name" value="DUF3078"/>
    <property type="match status" value="1"/>
</dbReference>
<dbReference type="Proteomes" id="UP000256321">
    <property type="component" value="Unassembled WGS sequence"/>
</dbReference>
<dbReference type="AlphaFoldDB" id="A0A3D8HFN6"/>
<feature type="signal peptide" evidence="1">
    <location>
        <begin position="1"/>
        <end position="22"/>
    </location>
</feature>
<evidence type="ECO:0000313" key="4">
    <source>
        <dbReference type="Proteomes" id="UP000256321"/>
    </source>
</evidence>
<protein>
    <submittedName>
        <fullName evidence="3">DUF3078 domain-containing protein</fullName>
    </submittedName>
</protein>
<proteinExistence type="predicted"/>
<dbReference type="EMBL" id="JACRTI010000013">
    <property type="protein sequence ID" value="MBC8601600.1"/>
    <property type="molecule type" value="Genomic_DNA"/>
</dbReference>
<feature type="chain" id="PRO_5017699238" evidence="1">
    <location>
        <begin position="23"/>
        <end position="515"/>
    </location>
</feature>
<evidence type="ECO:0000313" key="3">
    <source>
        <dbReference type="EMBL" id="RDU49748.1"/>
    </source>
</evidence>
<sequence length="515" mass="60389">MVKRSVLALFIVLLFSSNRVGAQDVNIIGGNQLNKSVQVAAPDTFPLLEIDEVELEKIPDLRTQFEKLNSSYSSPVAPSENLLRFLKKDEVELSPEAQYWVDWVRDPSTVISPWMTFRDTMIVNPLFTPLLFRGGLIPEDFRLSDKDFISKLRPNYSLFKPDTTLFQDEVLKNKLQNMAYDYVRINHPEYFRYSERDLPTDIVQTHIIKKPTYEPELIKIEKDPNAFSDVDAPVKFIPERRYWTSHFESAIQFAQNYISPNWHKGGVSTLNLTNRQYFVYNYNKDKIQFTNELEWKTNVYTAPKDTLRDYKIGDDVLRLHSNIGYKAFNKWFYTFDATFQTQMFSNFAENTDNKLAGFLSPFSINLGLGMKYDLNKSFANSRHKKLTLSANLAPLSYTFMYSTNKNIDLGRHGFKKIEGTDEYERKLSQFGSTINATMTFQFNRNVSWYSRFYYFTSYDRMLGEFENRLTMAISRFFSTTISLNLRYDDAVAKKDDFDSYLQINELLSFGFNYKW</sequence>
<dbReference type="RefSeq" id="WP_115499091.1">
    <property type="nucleotide sequence ID" value="NZ_JACRTI010000013.1"/>
</dbReference>
<keyword evidence="1" id="KW-0732">Signal</keyword>
<keyword evidence="5" id="KW-1185">Reference proteome</keyword>
<accession>A0A3D8HFN6</accession>
<dbReference type="Proteomes" id="UP000629596">
    <property type="component" value="Unassembled WGS sequence"/>
</dbReference>